<feature type="domain" description="G-patch" evidence="4">
    <location>
        <begin position="25"/>
        <end position="79"/>
    </location>
</feature>
<dbReference type="SMART" id="SM00443">
    <property type="entry name" value="G_patch"/>
    <property type="match status" value="1"/>
</dbReference>
<accession>A0A9P8RRE9</accession>
<dbReference type="GO" id="GO:0005634">
    <property type="term" value="C:nucleus"/>
    <property type="evidence" value="ECO:0007669"/>
    <property type="project" value="UniProtKB-SubCell"/>
</dbReference>
<feature type="region of interest" description="Disordered" evidence="3">
    <location>
        <begin position="173"/>
        <end position="326"/>
    </location>
</feature>
<dbReference type="InterPro" id="IPR000467">
    <property type="entry name" value="G_patch_dom"/>
</dbReference>
<dbReference type="PANTHER" id="PTHR13107">
    <property type="entry name" value="N6-ADENOSINE-METHYLTRANSFERASE NON-CATALYTIC SUBUNIT"/>
    <property type="match status" value="1"/>
</dbReference>
<feature type="compositionally biased region" description="Polar residues" evidence="3">
    <location>
        <begin position="520"/>
        <end position="534"/>
    </location>
</feature>
<dbReference type="EMBL" id="JAGHQM010000327">
    <property type="protein sequence ID" value="KAH0562551.1"/>
    <property type="molecule type" value="Genomic_DNA"/>
</dbReference>
<proteinExistence type="predicted"/>
<reference evidence="5" key="1">
    <citation type="submission" date="2021-03" db="EMBL/GenBank/DDBJ databases">
        <title>Comparative genomics and phylogenomic investigation of the class Geoglossomycetes provide insights into ecological specialization and systematics.</title>
        <authorList>
            <person name="Melie T."/>
            <person name="Pirro S."/>
            <person name="Miller A.N."/>
            <person name="Quandt A."/>
        </authorList>
    </citation>
    <scope>NUCLEOTIDE SEQUENCE</scope>
    <source>
        <strain evidence="5">CAQ_001_2017</strain>
    </source>
</reference>
<comment type="subcellular location">
    <subcellularLocation>
        <location evidence="1">Nucleus</location>
    </subcellularLocation>
</comment>
<dbReference type="InterPro" id="IPR045123">
    <property type="entry name" value="METTL14-like"/>
</dbReference>
<evidence type="ECO:0000256" key="3">
    <source>
        <dbReference type="SAM" id="MobiDB-lite"/>
    </source>
</evidence>
<feature type="compositionally biased region" description="Basic and acidic residues" evidence="3">
    <location>
        <begin position="281"/>
        <end position="304"/>
    </location>
</feature>
<feature type="compositionally biased region" description="Basic residues" evidence="3">
    <location>
        <begin position="238"/>
        <end position="247"/>
    </location>
</feature>
<keyword evidence="6" id="KW-1185">Reference proteome</keyword>
<dbReference type="PANTHER" id="PTHR13107:SF0">
    <property type="entry name" value="N6-ADENOSINE-METHYLTRANSFERASE NON-CATALYTIC SUBUNIT"/>
    <property type="match status" value="1"/>
</dbReference>
<organism evidence="5 6">
    <name type="scientific">Trichoglossum hirsutum</name>
    <dbReference type="NCBI Taxonomy" id="265104"/>
    <lineage>
        <taxon>Eukaryota</taxon>
        <taxon>Fungi</taxon>
        <taxon>Dikarya</taxon>
        <taxon>Ascomycota</taxon>
        <taxon>Pezizomycotina</taxon>
        <taxon>Geoglossomycetes</taxon>
        <taxon>Geoglossales</taxon>
        <taxon>Geoglossaceae</taxon>
        <taxon>Trichoglossum</taxon>
    </lineage>
</organism>
<comment type="caution">
    <text evidence="5">The sequence shown here is derived from an EMBL/GenBank/DDBJ whole genome shotgun (WGS) entry which is preliminary data.</text>
</comment>
<dbReference type="InterPro" id="IPR007757">
    <property type="entry name" value="MT-A70-like"/>
</dbReference>
<evidence type="ECO:0000313" key="5">
    <source>
        <dbReference type="EMBL" id="KAH0562551.1"/>
    </source>
</evidence>
<evidence type="ECO:0000256" key="1">
    <source>
        <dbReference type="ARBA" id="ARBA00004123"/>
    </source>
</evidence>
<feature type="compositionally biased region" description="Basic and acidic residues" evidence="3">
    <location>
        <begin position="223"/>
        <end position="237"/>
    </location>
</feature>
<name>A0A9P8RRE9_9PEZI</name>
<evidence type="ECO:0000256" key="2">
    <source>
        <dbReference type="ARBA" id="ARBA00023242"/>
    </source>
</evidence>
<dbReference type="Pfam" id="PF01585">
    <property type="entry name" value="G-patch"/>
    <property type="match status" value="1"/>
</dbReference>
<feature type="region of interest" description="Disordered" evidence="3">
    <location>
        <begin position="513"/>
        <end position="535"/>
    </location>
</feature>
<evidence type="ECO:0000259" key="4">
    <source>
        <dbReference type="PROSITE" id="PS50174"/>
    </source>
</evidence>
<gene>
    <name evidence="5" type="ORF">GP486_002763</name>
</gene>
<feature type="compositionally biased region" description="Basic residues" evidence="3">
    <location>
        <begin position="209"/>
        <end position="222"/>
    </location>
</feature>
<dbReference type="PROSITE" id="PS50174">
    <property type="entry name" value="G_PATCH"/>
    <property type="match status" value="1"/>
</dbReference>
<dbReference type="GO" id="GO:0036396">
    <property type="term" value="C:RNA N6-methyladenosine methyltransferase complex"/>
    <property type="evidence" value="ECO:0007669"/>
    <property type="project" value="TreeGrafter"/>
</dbReference>
<dbReference type="Proteomes" id="UP000750711">
    <property type="component" value="Unassembled WGS sequence"/>
</dbReference>
<dbReference type="Pfam" id="PF05063">
    <property type="entry name" value="MT-A70"/>
    <property type="match status" value="1"/>
</dbReference>
<feature type="compositionally biased region" description="Basic and acidic residues" evidence="3">
    <location>
        <begin position="179"/>
        <end position="188"/>
    </location>
</feature>
<protein>
    <recommendedName>
        <fullName evidence="4">G-patch domain-containing protein</fullName>
    </recommendedName>
</protein>
<dbReference type="GO" id="GO:0003729">
    <property type="term" value="F:mRNA binding"/>
    <property type="evidence" value="ECO:0007669"/>
    <property type="project" value="TreeGrafter"/>
</dbReference>
<feature type="compositionally biased region" description="Low complexity" evidence="3">
    <location>
        <begin position="264"/>
        <end position="280"/>
    </location>
</feature>
<keyword evidence="2" id="KW-0539">Nucleus</keyword>
<feature type="compositionally biased region" description="Basic and acidic residues" evidence="3">
    <location>
        <begin position="198"/>
        <end position="208"/>
    </location>
</feature>
<sequence>MGLAGPRKRTKLSHDPNNTNWSRSVNSFGHKILTAQGWIPGTFLGAKSSPHAQLHSTASASHIRVTLKDDNLGLGAKRRGGDVEGECTGLSAFQGLLGRLNGRTEEEVDKERKAREDVQREIYMENRWGLIKFVKGGFLVGDKIQEFVDDETGRIQTLTVTEDGIAEEAIGSNESLEGVEGRKPEKQCVEGSNGGRRLVCDRPDEVQTRKKKAKVKVSKKKFSRSDTVKSFDSQAHERNRKTKRRQRGSSIHSADDQSHAIKQSYITTTGTRSSTNSSSPSKEEKGEHRRYERPARKDTKRQTVKEPIPSRRGKERSEQSSPVQDPLFGADAIRLEGTAASPVIPTGTLPGRRHAVRRRYIQQKKMALLDAQALNEEALENPGFTTPIHSDANLFSAATGSHPIALVRNVAWEHKENRLARFEGFPKQSKLVNLKQQTVDEAEYVGSGCGPSNKGWGVSWYPFVNAELDMKGLAKRLRECRRPLSANSHANVAGPRQRCCFDEHFPQPASIRNSEFHTDSAGQHTLPNGDNHQPLSAEEEPLVFDTVLISPPPQEIGTEALRDLPIKELTTKPAFCFLWVRDSSEIELCSDIIQEWGFRTVERLAYFGLTIPERSLTRGPQDEMEPPDLAGGGLLPLLKDLGFSESSSELGLSTEDFLNFTPLGPDNDQAISPHYTKMNTWGVEGCAKARKRRSTDNFPEHLEFFGRTARFCLIGMNGKMRRYFPYVSLGQMRANISSSTDGHIVHSNIDPDVIISAGKAIPSRSATIPQPL</sequence>
<dbReference type="AlphaFoldDB" id="A0A9P8RRE9"/>
<evidence type="ECO:0000313" key="6">
    <source>
        <dbReference type="Proteomes" id="UP000750711"/>
    </source>
</evidence>